<name>A0A4Q0QB10_9BRAD</name>
<evidence type="ECO:0000313" key="1">
    <source>
        <dbReference type="EMBL" id="RXG86652.1"/>
    </source>
</evidence>
<protein>
    <submittedName>
        <fullName evidence="1">Uncharacterized protein</fullName>
    </submittedName>
</protein>
<organism evidence="1 2">
    <name type="scientific">Bradyrhizobium zhanjiangense</name>
    <dbReference type="NCBI Taxonomy" id="1325107"/>
    <lineage>
        <taxon>Bacteria</taxon>
        <taxon>Pseudomonadati</taxon>
        <taxon>Pseudomonadota</taxon>
        <taxon>Alphaproteobacteria</taxon>
        <taxon>Hyphomicrobiales</taxon>
        <taxon>Nitrobacteraceae</taxon>
        <taxon>Bradyrhizobium</taxon>
    </lineage>
</organism>
<proteinExistence type="predicted"/>
<dbReference type="Proteomes" id="UP000290174">
    <property type="component" value="Unassembled WGS sequence"/>
</dbReference>
<dbReference type="EMBL" id="RKMK01000046">
    <property type="protein sequence ID" value="RXG86652.1"/>
    <property type="molecule type" value="Genomic_DNA"/>
</dbReference>
<comment type="caution">
    <text evidence="1">The sequence shown here is derived from an EMBL/GenBank/DDBJ whole genome shotgun (WGS) entry which is preliminary data.</text>
</comment>
<reference evidence="1 2" key="1">
    <citation type="submission" date="2018-11" db="EMBL/GenBank/DDBJ databases">
        <title>Bradyrhizobium sp. nov., isolated from effective nodules of peanut in China.</title>
        <authorList>
            <person name="Li Y."/>
        </authorList>
    </citation>
    <scope>NUCLEOTIDE SEQUENCE [LARGE SCALE GENOMIC DNA]</scope>
    <source>
        <strain evidence="1 2">CCBAU 51770</strain>
    </source>
</reference>
<accession>A0A4Q0QB10</accession>
<dbReference type="AlphaFoldDB" id="A0A4Q0QB10"/>
<evidence type="ECO:0000313" key="2">
    <source>
        <dbReference type="Proteomes" id="UP000290174"/>
    </source>
</evidence>
<gene>
    <name evidence="1" type="ORF">EAS61_32775</name>
</gene>
<sequence length="30" mass="3356">MRCGMNSLALLVQEAFRRDPHGGDLLCVPR</sequence>